<comment type="subcellular location">
    <subcellularLocation>
        <location evidence="1">Cell membrane</location>
        <topology evidence="1">Multi-pass membrane protein</topology>
    </subcellularLocation>
</comment>
<dbReference type="eggNOG" id="COG1301">
    <property type="taxonomic scope" value="Bacteria"/>
</dbReference>
<evidence type="ECO:0000256" key="5">
    <source>
        <dbReference type="ARBA" id="ARBA00022847"/>
    </source>
</evidence>
<feature type="transmembrane region" description="Helical" evidence="9">
    <location>
        <begin position="44"/>
        <end position="66"/>
    </location>
</feature>
<proteinExistence type="predicted"/>
<feature type="transmembrane region" description="Helical" evidence="9">
    <location>
        <begin position="316"/>
        <end position="344"/>
    </location>
</feature>
<dbReference type="Pfam" id="PF00375">
    <property type="entry name" value="SDF"/>
    <property type="match status" value="1"/>
</dbReference>
<name>K0DSW7_9BURK</name>
<keyword evidence="3" id="KW-1003">Cell membrane</keyword>
<evidence type="ECO:0000313" key="10">
    <source>
        <dbReference type="EMBL" id="AFT89241.1"/>
    </source>
</evidence>
<dbReference type="Gene3D" id="1.10.3860.10">
    <property type="entry name" value="Sodium:dicarboxylate symporter"/>
    <property type="match status" value="1"/>
</dbReference>
<dbReference type="PRINTS" id="PR00173">
    <property type="entry name" value="EDTRNSPORT"/>
</dbReference>
<dbReference type="GO" id="GO:0006835">
    <property type="term" value="P:dicarboxylic acid transport"/>
    <property type="evidence" value="ECO:0007669"/>
    <property type="project" value="TreeGrafter"/>
</dbReference>
<accession>K0DSW7</accession>
<evidence type="ECO:0000256" key="9">
    <source>
        <dbReference type="SAM" id="Phobius"/>
    </source>
</evidence>
<feature type="transmembrane region" description="Helical" evidence="9">
    <location>
        <begin position="86"/>
        <end position="107"/>
    </location>
</feature>
<keyword evidence="6 9" id="KW-1133">Transmembrane helix</keyword>
<evidence type="ECO:0000256" key="6">
    <source>
        <dbReference type="ARBA" id="ARBA00022989"/>
    </source>
</evidence>
<dbReference type="STRING" id="1229205.BUPH_05845"/>
<dbReference type="GO" id="GO:0015293">
    <property type="term" value="F:symporter activity"/>
    <property type="evidence" value="ECO:0007669"/>
    <property type="project" value="UniProtKB-KW"/>
</dbReference>
<evidence type="ECO:0000313" key="11">
    <source>
        <dbReference type="Proteomes" id="UP000010105"/>
    </source>
</evidence>
<gene>
    <name evidence="10" type="ORF">BUPH_05845</name>
</gene>
<organism evidence="10 11">
    <name type="scientific">Paraburkholderia phenoliruptrix BR3459a</name>
    <dbReference type="NCBI Taxonomy" id="1229205"/>
    <lineage>
        <taxon>Bacteria</taxon>
        <taxon>Pseudomonadati</taxon>
        <taxon>Pseudomonadota</taxon>
        <taxon>Betaproteobacteria</taxon>
        <taxon>Burkholderiales</taxon>
        <taxon>Burkholderiaceae</taxon>
        <taxon>Paraburkholderia</taxon>
    </lineage>
</organism>
<dbReference type="PANTHER" id="PTHR42865:SF7">
    <property type="entry name" value="PROTON_GLUTAMATE-ASPARTATE SYMPORTER"/>
    <property type="match status" value="1"/>
</dbReference>
<evidence type="ECO:0000256" key="8">
    <source>
        <dbReference type="ARBA" id="ARBA00053346"/>
    </source>
</evidence>
<dbReference type="PATRIC" id="fig|1229205.11.peg.5813"/>
<dbReference type="InterPro" id="IPR036458">
    <property type="entry name" value="Na:dicarbo_symporter_sf"/>
</dbReference>
<dbReference type="InterPro" id="IPR001991">
    <property type="entry name" value="Na-dicarboxylate_symporter"/>
</dbReference>
<reference evidence="10 11" key="1">
    <citation type="journal article" date="2012" name="J. Bacteriol.">
        <title>Complete Genome Sequence of Burkholderia phenoliruptrix BR3459a (CLA1), a Heat-Tolerant, Nitrogen-Fixing Symbiont of Mimosa flocculosa.</title>
        <authorList>
            <person name="de Oliveira Cunha C."/>
            <person name="Goda Zuleta L.F."/>
            <person name="Paula de Almeida L.G."/>
            <person name="Prioli Ciapina L."/>
            <person name="Lustrino Borges W."/>
            <person name="Pitard R.M."/>
            <person name="Baldani J.I."/>
            <person name="Straliotto R."/>
            <person name="de Faria S.M."/>
            <person name="Hungria M."/>
            <person name="Sousa Cavada B."/>
            <person name="Mercante F.M."/>
            <person name="Ribeiro de Vasconcelos A.T."/>
        </authorList>
    </citation>
    <scope>NUCLEOTIDE SEQUENCE [LARGE SCALE GENOMIC DNA]</scope>
    <source>
        <strain evidence="10 11">BR3459a</strain>
    </source>
</reference>
<dbReference type="GO" id="GO:0005886">
    <property type="term" value="C:plasma membrane"/>
    <property type="evidence" value="ECO:0007669"/>
    <property type="project" value="UniProtKB-SubCell"/>
</dbReference>
<dbReference type="EMBL" id="CP003864">
    <property type="protein sequence ID" value="AFT89241.1"/>
    <property type="molecule type" value="Genomic_DNA"/>
</dbReference>
<feature type="transmembrane region" description="Helical" evidence="9">
    <location>
        <begin position="356"/>
        <end position="380"/>
    </location>
</feature>
<feature type="transmembrane region" description="Helical" evidence="9">
    <location>
        <begin position="197"/>
        <end position="216"/>
    </location>
</feature>
<keyword evidence="4 9" id="KW-0812">Transmembrane</keyword>
<dbReference type="Proteomes" id="UP000010105">
    <property type="component" value="Chromosome 2"/>
</dbReference>
<evidence type="ECO:0000256" key="7">
    <source>
        <dbReference type="ARBA" id="ARBA00023136"/>
    </source>
</evidence>
<dbReference type="HOGENOM" id="CLU_019375_7_0_4"/>
<feature type="transmembrane region" description="Helical" evidence="9">
    <location>
        <begin position="228"/>
        <end position="251"/>
    </location>
</feature>
<comment type="function">
    <text evidence="8">Responsible for the transport of dicarboxylates such as succinate, fumarate, and malate from the periplasm across the membrane.</text>
</comment>
<dbReference type="AlphaFoldDB" id="K0DSW7"/>
<evidence type="ECO:0000256" key="2">
    <source>
        <dbReference type="ARBA" id="ARBA00022448"/>
    </source>
</evidence>
<evidence type="ECO:0000256" key="4">
    <source>
        <dbReference type="ARBA" id="ARBA00022692"/>
    </source>
</evidence>
<keyword evidence="7 9" id="KW-0472">Membrane</keyword>
<protein>
    <submittedName>
        <fullName evidence="10">Sodium:dicarboxylate symporter</fullName>
    </submittedName>
</protein>
<evidence type="ECO:0000256" key="3">
    <source>
        <dbReference type="ARBA" id="ARBA00022475"/>
    </source>
</evidence>
<feature type="transmembrane region" description="Helical" evidence="9">
    <location>
        <begin position="7"/>
        <end position="24"/>
    </location>
</feature>
<dbReference type="KEGG" id="bpx:BUPH_05845"/>
<feature type="transmembrane region" description="Helical" evidence="9">
    <location>
        <begin position="154"/>
        <end position="171"/>
    </location>
</feature>
<dbReference type="FunFam" id="1.10.3860.10:FF:000001">
    <property type="entry name" value="C4-dicarboxylate transport protein"/>
    <property type="match status" value="1"/>
</dbReference>
<keyword evidence="5" id="KW-0769">Symport</keyword>
<evidence type="ECO:0000256" key="1">
    <source>
        <dbReference type="ARBA" id="ARBA00004651"/>
    </source>
</evidence>
<dbReference type="PANTHER" id="PTHR42865">
    <property type="entry name" value="PROTON/GLUTAMATE-ASPARTATE SYMPORTER"/>
    <property type="match status" value="1"/>
</dbReference>
<sequence>MEMKNRLTLHIAAGMVLGVIAGYLCHKSLPDAATAKAVAGYFSIVTDIFLRLIKMIIAPLVFATLVSGLAGMDSGQDVGRIGLRSVAWFFCASLLSLGLGLGLANLLQPGAGLHLVESAGEVSTGLNTSALNVKDVITHAFPTSLLDAMARNDILQILVFSVFLGIALGALKQDKRVMIVIQAIDGMVPVMLRLTNYVMRAAPFGVFGAIASAVTLRGVDVLYTYGKLIGSFYFGLLILWAVLIGVGYLFLGRRIVPLLKAVREPAMLAFSTASSEAAYPRLTEQLEKFGVDKKVVGFTLPLGYAFNLDGSMMYQAFAAIFIAQAFGVDMPVSQQIFMLLVLMLSSKGMASVPRGSVVVVAAVAPMFHLPVAGVAMVLAIDQILDMGRTMTNVIGNSVATAVIAKWEGKHVTATAGSAAFEPVEAVEAVESLEHVEAAAK</sequence>
<dbReference type="SUPFAM" id="SSF118215">
    <property type="entry name" value="Proton glutamate symport protein"/>
    <property type="match status" value="1"/>
</dbReference>
<keyword evidence="2" id="KW-0813">Transport</keyword>